<dbReference type="SMART" id="SM00283">
    <property type="entry name" value="MA"/>
    <property type="match status" value="1"/>
</dbReference>
<keyword evidence="2" id="KW-1003">Cell membrane</keyword>
<evidence type="ECO:0000256" key="1">
    <source>
        <dbReference type="ARBA" id="ARBA00004429"/>
    </source>
</evidence>
<keyword evidence="3" id="KW-0807">Transducer</keyword>
<dbReference type="PRINTS" id="PR00260">
    <property type="entry name" value="CHEMTRNSDUCR"/>
</dbReference>
<dbReference type="PROSITE" id="PS50111">
    <property type="entry name" value="CHEMOTAXIS_TRANSDUC_2"/>
    <property type="match status" value="1"/>
</dbReference>
<dbReference type="AlphaFoldDB" id="A0A6G7PUV8"/>
<evidence type="ECO:0000313" key="5">
    <source>
        <dbReference type="EMBL" id="QIJ71442.1"/>
    </source>
</evidence>
<dbReference type="InterPro" id="IPR000727">
    <property type="entry name" value="T_SNARE_dom"/>
</dbReference>
<evidence type="ECO:0000256" key="4">
    <source>
        <dbReference type="ARBA" id="ARBA00029447"/>
    </source>
</evidence>
<dbReference type="InterPro" id="IPR003660">
    <property type="entry name" value="HAMP_dom"/>
</dbReference>
<proteinExistence type="inferred from homology"/>
<evidence type="ECO:0000256" key="3">
    <source>
        <dbReference type="ARBA" id="ARBA00023224"/>
    </source>
</evidence>
<dbReference type="GO" id="GO:0004888">
    <property type="term" value="F:transmembrane signaling receptor activity"/>
    <property type="evidence" value="ECO:0007669"/>
    <property type="project" value="InterPro"/>
</dbReference>
<dbReference type="KEGG" id="tav:G4V39_03750"/>
<dbReference type="InterPro" id="IPR004090">
    <property type="entry name" value="Chemotax_Me-accpt_rcpt"/>
</dbReference>
<dbReference type="CDD" id="cd11386">
    <property type="entry name" value="MCP_signal"/>
    <property type="match status" value="1"/>
</dbReference>
<organism evidence="5 6">
    <name type="scientific">Thermosulfuriphilus ammonigenes</name>
    <dbReference type="NCBI Taxonomy" id="1936021"/>
    <lineage>
        <taxon>Bacteria</taxon>
        <taxon>Pseudomonadati</taxon>
        <taxon>Thermodesulfobacteriota</taxon>
        <taxon>Thermodesulfobacteria</taxon>
        <taxon>Thermodesulfobacteriales</taxon>
        <taxon>Thermodesulfobacteriaceae</taxon>
        <taxon>Thermosulfuriphilus</taxon>
    </lineage>
</organism>
<name>A0A6G7PUV8_9BACT</name>
<accession>A0A6G7PUV8</accession>
<comment type="subcellular location">
    <subcellularLocation>
        <location evidence="1">Cell inner membrane</location>
        <topology evidence="1">Multi-pass membrane protein</topology>
    </subcellularLocation>
</comment>
<protein>
    <submittedName>
        <fullName evidence="5">Methyl-accepting chemotaxis protein</fullName>
    </submittedName>
</protein>
<keyword evidence="2" id="KW-0472">Membrane</keyword>
<gene>
    <name evidence="5" type="ORF">G4V39_03750</name>
</gene>
<dbReference type="Pfam" id="PF00015">
    <property type="entry name" value="MCPsignal"/>
    <property type="match status" value="1"/>
</dbReference>
<dbReference type="Proteomes" id="UP000502179">
    <property type="component" value="Chromosome"/>
</dbReference>
<dbReference type="PANTHER" id="PTHR32089">
    <property type="entry name" value="METHYL-ACCEPTING CHEMOTAXIS PROTEIN MCPB"/>
    <property type="match status" value="1"/>
</dbReference>
<dbReference type="Pfam" id="PF00672">
    <property type="entry name" value="HAMP"/>
    <property type="match status" value="1"/>
</dbReference>
<keyword evidence="6" id="KW-1185">Reference proteome</keyword>
<dbReference type="PANTHER" id="PTHR32089:SF112">
    <property type="entry name" value="LYSOZYME-LIKE PROTEIN-RELATED"/>
    <property type="match status" value="1"/>
</dbReference>
<sequence length="583" mass="64254">MDSWRRLPLTVKLLLGTVIVVVASVAGLVAFSTYQHWQTILEGYRLSARQLVIQAENVRKHVAKAHEKGIYRKYVEGLKQEALAARKQGDEKRLREIAEKFVDIVPVINAIRVLDQGAKEGGYILRVPKFQPRNPANAPDPVEARVLKSLMAGEKEEIVIRGDYPDPTTGRLRPALRYFRPIRLTQDCLICHGDPQRSYELWGNRDGLDLTGARMEGWKAGEVHGAFEIIYFLDGAIAALKKNALIMAVGTLVAIFLIALLVHFIVSRIVGRPIGQFILAAEKIADGDLSVTFTTRSRDEIGRLAQALEKMKEGLRRLIGLIFKETQTLGDEAQRFKETGNLLSQEARTMRDRAESMVEGIQNIAHQVEEIAGAAEQMSEAVREVTQNIIKTTEITRGARERAEEASQVIHRLGEGSQRIGEVVKVINEISEQTNLLALNATIEAARAGEAGKGFAVVANEVKELARQTAKATEEIAEIVSRIQTDTEAAVSAINNISQTVGEIDDISNSIAGAAEEQSVTINEITQNIRETADSSSKVKEGALSMNQTVAKVSQVAEETREASERLNELAKNLTQAVEKFKT</sequence>
<dbReference type="Gene3D" id="1.10.287.950">
    <property type="entry name" value="Methyl-accepting chemotaxis protein"/>
    <property type="match status" value="1"/>
</dbReference>
<dbReference type="RefSeq" id="WP_166031662.1">
    <property type="nucleotide sequence ID" value="NZ_CP048877.1"/>
</dbReference>
<dbReference type="EMBL" id="CP048877">
    <property type="protein sequence ID" value="QIJ71442.1"/>
    <property type="molecule type" value="Genomic_DNA"/>
</dbReference>
<dbReference type="SMART" id="SM00304">
    <property type="entry name" value="HAMP"/>
    <property type="match status" value="3"/>
</dbReference>
<comment type="similarity">
    <text evidence="4">Belongs to the methyl-accepting chemotaxis (MCP) protein family.</text>
</comment>
<dbReference type="PROSITE" id="PS50885">
    <property type="entry name" value="HAMP"/>
    <property type="match status" value="1"/>
</dbReference>
<dbReference type="Pfam" id="PF11845">
    <property type="entry name" value="Tll0287-like"/>
    <property type="match status" value="1"/>
</dbReference>
<evidence type="ECO:0000256" key="2">
    <source>
        <dbReference type="ARBA" id="ARBA00022519"/>
    </source>
</evidence>
<dbReference type="SUPFAM" id="SSF58104">
    <property type="entry name" value="Methyl-accepting chemotaxis protein (MCP) signaling domain"/>
    <property type="match status" value="1"/>
</dbReference>
<dbReference type="InterPro" id="IPR021796">
    <property type="entry name" value="Tll0287-like_dom"/>
</dbReference>
<dbReference type="GO" id="GO:0005886">
    <property type="term" value="C:plasma membrane"/>
    <property type="evidence" value="ECO:0007669"/>
    <property type="project" value="UniProtKB-SubCell"/>
</dbReference>
<dbReference type="GO" id="GO:0006935">
    <property type="term" value="P:chemotaxis"/>
    <property type="evidence" value="ECO:0007669"/>
    <property type="project" value="InterPro"/>
</dbReference>
<dbReference type="CDD" id="cd06225">
    <property type="entry name" value="HAMP"/>
    <property type="match status" value="1"/>
</dbReference>
<reference evidence="5 6" key="1">
    <citation type="submission" date="2020-02" db="EMBL/GenBank/DDBJ databases">
        <title>Genome analysis of Thermosulfuriphilus ammonigenes ST65T, an anaerobic thermophilic chemolithoautotrophic bacterium isolated from a deep-sea hydrothermal vent.</title>
        <authorList>
            <person name="Slobodkina G."/>
            <person name="Allioux M."/>
            <person name="Merkel A."/>
            <person name="Alain K."/>
            <person name="Jebbar M."/>
            <person name="Slobodkin A."/>
        </authorList>
    </citation>
    <scope>NUCLEOTIDE SEQUENCE [LARGE SCALE GENOMIC DNA]</scope>
    <source>
        <strain evidence="5 6">ST65</strain>
    </source>
</reference>
<keyword evidence="2" id="KW-0997">Cell inner membrane</keyword>
<evidence type="ECO:0000313" key="6">
    <source>
        <dbReference type="Proteomes" id="UP000502179"/>
    </source>
</evidence>
<dbReference type="InterPro" id="IPR004089">
    <property type="entry name" value="MCPsignal_dom"/>
</dbReference>
<dbReference type="GO" id="GO:0007165">
    <property type="term" value="P:signal transduction"/>
    <property type="evidence" value="ECO:0007669"/>
    <property type="project" value="UniProtKB-KW"/>
</dbReference>
<dbReference type="PROSITE" id="PS50192">
    <property type="entry name" value="T_SNARE"/>
    <property type="match status" value="1"/>
</dbReference>